<dbReference type="CDD" id="cd09272">
    <property type="entry name" value="RNase_HI_RT_Ty1"/>
    <property type="match status" value="1"/>
</dbReference>
<feature type="domain" description="Reverse transcriptase Ty1/copia-type" evidence="3">
    <location>
        <begin position="92"/>
        <end position="203"/>
    </location>
</feature>
<dbReference type="VEuPathDB" id="FungiDB:CPUR_06376"/>
<dbReference type="InterPro" id="IPR043502">
    <property type="entry name" value="DNA/RNA_pol_sf"/>
</dbReference>
<feature type="domain" description="Reverse transcriptase Ty1/copia-type" evidence="3">
    <location>
        <begin position="218"/>
        <end position="292"/>
    </location>
</feature>
<protein>
    <recommendedName>
        <fullName evidence="3">Reverse transcriptase Ty1/copia-type domain-containing protein</fullName>
    </recommendedName>
</protein>
<dbReference type="PANTHER" id="PTHR11439">
    <property type="entry name" value="GAG-POL-RELATED RETROTRANSPOSON"/>
    <property type="match status" value="1"/>
</dbReference>
<dbReference type="SUPFAM" id="SSF56672">
    <property type="entry name" value="DNA/RNA polymerases"/>
    <property type="match status" value="1"/>
</dbReference>
<reference evidence="4 5" key="1">
    <citation type="journal article" date="2013" name="PLoS Genet.">
        <title>Plant-symbiotic fungi as chemical engineers: Multi-genome analysis of the Clavicipitaceae reveals dynamics of alkaloid loci.</title>
        <authorList>
            <person name="Schardl C.L."/>
            <person name="Young C.A."/>
            <person name="Hesse U."/>
            <person name="Amyotte S.G."/>
            <person name="Andreeva K."/>
            <person name="Calie P.J."/>
            <person name="Fleetwood D.J."/>
            <person name="Haws D.C."/>
            <person name="Moore N."/>
            <person name="Oeser B."/>
            <person name="Panaccione D.G."/>
            <person name="Schweri K.K."/>
            <person name="Voisey C.R."/>
            <person name="Farman M.L."/>
            <person name="Jaromczyk J.W."/>
            <person name="Roe B.A."/>
            <person name="O'Sullivan D.M."/>
            <person name="Scott B."/>
            <person name="Tudzynski P."/>
            <person name="An Z."/>
            <person name="Arnaoudova E.G."/>
            <person name="Bullock C.T."/>
            <person name="Charlton N.D."/>
            <person name="Chen L."/>
            <person name="Cox M."/>
            <person name="Dinkins R.D."/>
            <person name="Florea S."/>
            <person name="Glenn A.E."/>
            <person name="Gordon A."/>
            <person name="Gueldener U."/>
            <person name="Harris D.R."/>
            <person name="Hollin W."/>
            <person name="Jaromczyk J."/>
            <person name="Johnson R.D."/>
            <person name="Khan A.K."/>
            <person name="Leistner E."/>
            <person name="Leuchtmann A."/>
            <person name="Li C."/>
            <person name="Liu J."/>
            <person name="Liu J."/>
            <person name="Liu M."/>
            <person name="Mace W."/>
            <person name="Machado C."/>
            <person name="Nagabhyru P."/>
            <person name="Pan J."/>
            <person name="Schmid J."/>
            <person name="Sugawara K."/>
            <person name="Steiner U."/>
            <person name="Takach J.E."/>
            <person name="Tanaka E."/>
            <person name="Webb J.S."/>
            <person name="Wilson E.V."/>
            <person name="Wiseman J.L."/>
            <person name="Yoshida R."/>
            <person name="Zeng Z."/>
        </authorList>
    </citation>
    <scope>NUCLEOTIDE SEQUENCE [LARGE SCALE GENOMIC DNA]</scope>
    <source>
        <strain evidence="4 5">20.1</strain>
    </source>
</reference>
<evidence type="ECO:0000256" key="1">
    <source>
        <dbReference type="ARBA" id="ARBA00004173"/>
    </source>
</evidence>
<dbReference type="OrthoDB" id="4746249at2759"/>
<dbReference type="STRING" id="1111077.M1W394"/>
<comment type="subcellular location">
    <subcellularLocation>
        <location evidence="1">Mitochondrion</location>
    </subcellularLocation>
</comment>
<dbReference type="eggNOG" id="KOG0017">
    <property type="taxonomic scope" value="Eukaryota"/>
</dbReference>
<keyword evidence="5" id="KW-1185">Reference proteome</keyword>
<keyword evidence="2" id="KW-0496">Mitochondrion</keyword>
<evidence type="ECO:0000256" key="2">
    <source>
        <dbReference type="ARBA" id="ARBA00023128"/>
    </source>
</evidence>
<dbReference type="Proteomes" id="UP000016801">
    <property type="component" value="Unassembled WGS sequence"/>
</dbReference>
<sequence>MEEQTAGSDKPSGELLVLVDSNPPIEIVSLDARILSVKTFLELDHESAFPAEVIAGIQIPRSYKEAISGKDAEFWRGAMATEMLNLHANGTFLEVVPPKGANLVSCKWVFTVKTNPDGTLERYKARLVARGFSQVHGKDYDQTFAPTVRMDTLRLFLAMVRLFLAMVAAEDDECSHYDIKNAFTESDLKEEIYLEPPTGVSSAGPCMFIHAEKSVKSLVYVDDIVAAAKKQGELDWFYSKHPERFNAKNLGEIEKILGAGVVRDRKTRTLEIDQEQYLKSVLDKFGITQETHKPKTVPATGYENLRPANDNDERINVNEYQQAIGSVMYAMIFTRPDIAFVVGKLSQFMSDPAKHHGQALKSLLRYLKSTIKTKIRYGPGGDRNTFALYSDADWASDKTDRKSISGSVTMFYGGPISWSSKKQRSVATSSCESEYMALASCAKQGQWIAQIFRDLGLPKYIGKDPKRVQMLGDNQGAIAFTKNAHLNDRSKHIDICYHFIRDLAEKGLMTVDFIPTDEMIADGMTKPLGRIAFERFKSQMGLSK</sequence>
<dbReference type="AlphaFoldDB" id="M1W394"/>
<gene>
    <name evidence="4" type="ORF">CPUR_06376</name>
</gene>
<dbReference type="Pfam" id="PF07727">
    <property type="entry name" value="RVT_2"/>
    <property type="match status" value="2"/>
</dbReference>
<evidence type="ECO:0000313" key="5">
    <source>
        <dbReference type="Proteomes" id="UP000016801"/>
    </source>
</evidence>
<proteinExistence type="predicted"/>
<comment type="caution">
    <text evidence="4">The sequence shown here is derived from an EMBL/GenBank/DDBJ whole genome shotgun (WGS) entry which is preliminary data.</text>
</comment>
<organism evidence="4 5">
    <name type="scientific">Claviceps purpurea (strain 20.1)</name>
    <name type="common">Ergot fungus</name>
    <name type="synonym">Sphacelia segetum</name>
    <dbReference type="NCBI Taxonomy" id="1111077"/>
    <lineage>
        <taxon>Eukaryota</taxon>
        <taxon>Fungi</taxon>
        <taxon>Dikarya</taxon>
        <taxon>Ascomycota</taxon>
        <taxon>Pezizomycotina</taxon>
        <taxon>Sordariomycetes</taxon>
        <taxon>Hypocreomycetidae</taxon>
        <taxon>Hypocreales</taxon>
        <taxon>Clavicipitaceae</taxon>
        <taxon>Claviceps</taxon>
    </lineage>
</organism>
<dbReference type="EMBL" id="CAGA01000042">
    <property type="protein sequence ID" value="CCE32516.1"/>
    <property type="molecule type" value="Genomic_DNA"/>
</dbReference>
<dbReference type="PANTHER" id="PTHR11439:SF483">
    <property type="entry name" value="PEPTIDE SYNTHASE GLIP-LIKE, PUTATIVE (AFU_ORTHOLOGUE AFUA_3G12920)-RELATED"/>
    <property type="match status" value="1"/>
</dbReference>
<accession>M1W394</accession>
<name>M1W394_CLAP2</name>
<evidence type="ECO:0000313" key="4">
    <source>
        <dbReference type="EMBL" id="CCE32516.1"/>
    </source>
</evidence>
<dbReference type="HOGENOM" id="CLU_001650_21_3_1"/>
<dbReference type="GO" id="GO:0005739">
    <property type="term" value="C:mitochondrion"/>
    <property type="evidence" value="ECO:0007669"/>
    <property type="project" value="UniProtKB-SubCell"/>
</dbReference>
<evidence type="ECO:0000259" key="3">
    <source>
        <dbReference type="Pfam" id="PF07727"/>
    </source>
</evidence>
<dbReference type="InterPro" id="IPR013103">
    <property type="entry name" value="RVT_2"/>
</dbReference>